<evidence type="ECO:0000256" key="1">
    <source>
        <dbReference type="SAM" id="Phobius"/>
    </source>
</evidence>
<keyword evidence="1" id="KW-1133">Transmembrane helix</keyword>
<dbReference type="Proteomes" id="UP000286268">
    <property type="component" value="Chromosome"/>
</dbReference>
<dbReference type="KEGG" id="cmah:C1I91_04520"/>
<dbReference type="EMBL" id="CP025746">
    <property type="protein sequence ID" value="QAA30984.1"/>
    <property type="molecule type" value="Genomic_DNA"/>
</dbReference>
<keyword evidence="3" id="KW-1185">Reference proteome</keyword>
<feature type="transmembrane region" description="Helical" evidence="1">
    <location>
        <begin position="340"/>
        <end position="362"/>
    </location>
</feature>
<feature type="transmembrane region" description="Helical" evidence="1">
    <location>
        <begin position="12"/>
        <end position="37"/>
    </location>
</feature>
<keyword evidence="1" id="KW-0472">Membrane</keyword>
<dbReference type="AlphaFoldDB" id="A0A410DPJ5"/>
<evidence type="ECO:0000313" key="2">
    <source>
        <dbReference type="EMBL" id="QAA30984.1"/>
    </source>
</evidence>
<dbReference type="OrthoDB" id="9770036at2"/>
<keyword evidence="1" id="KW-0812">Transmembrane</keyword>
<evidence type="ECO:0000313" key="3">
    <source>
        <dbReference type="Proteomes" id="UP000286268"/>
    </source>
</evidence>
<feature type="transmembrane region" description="Helical" evidence="1">
    <location>
        <begin position="250"/>
        <end position="274"/>
    </location>
</feature>
<gene>
    <name evidence="2" type="ORF">C1I91_04520</name>
</gene>
<proteinExistence type="predicted"/>
<organism evidence="2 3">
    <name type="scientific">Clostridium manihotivorum</name>
    <dbReference type="NCBI Taxonomy" id="2320868"/>
    <lineage>
        <taxon>Bacteria</taxon>
        <taxon>Bacillati</taxon>
        <taxon>Bacillota</taxon>
        <taxon>Clostridia</taxon>
        <taxon>Eubacteriales</taxon>
        <taxon>Clostridiaceae</taxon>
        <taxon>Clostridium</taxon>
    </lineage>
</organism>
<protein>
    <recommendedName>
        <fullName evidence="4">ABC transporter permease</fullName>
    </recommendedName>
</protein>
<sequence>MLRQVLKNIRTYKAMALVFIIILAICQLSITLFAVGYKNTAEGLKKENNGLEKSSIDFYYGSGLKDKSYLLSVFDSIDDAMQYRLKANVSLNNIDGKPLLYVDLYKNNKPIVPIPIVEGSNFTKSDISNGDSILIGKDLYKQIGLTSNDKVLDILGRSYNIRGVMGNKKYKTKLDYCVILACNKLNNDLANEILRNNDFEMILNGNGNEVSIAKYISNKIYEKEEHPQVEVKDIDSNQVILLNAFGDNSYFVVLIIMTYALAISACIYITNYMIRVMEAKLSIRIAFGGSIVNTISFVLLNVLFLSIIATVIAIFVLVIINSYLSKIIEVSFGLYLDNLMISAILCVVNSIFIVGVNLFNILRINPSLNINKL</sequence>
<name>A0A410DPJ5_9CLOT</name>
<accession>A0A410DPJ5</accession>
<evidence type="ECO:0008006" key="4">
    <source>
        <dbReference type="Google" id="ProtNLM"/>
    </source>
</evidence>
<dbReference type="RefSeq" id="WP_128211520.1">
    <property type="nucleotide sequence ID" value="NZ_CP025746.1"/>
</dbReference>
<feature type="transmembrane region" description="Helical" evidence="1">
    <location>
        <begin position="295"/>
        <end position="320"/>
    </location>
</feature>
<reference evidence="2 3" key="1">
    <citation type="submission" date="2018-01" db="EMBL/GenBank/DDBJ databases">
        <title>Genome Sequencing and Assembly of Anaerobacter polyendosporus strain CT4.</title>
        <authorList>
            <person name="Tachaapaikoon C."/>
            <person name="Sutheeworapong S."/>
            <person name="Jenjaroenpun P."/>
            <person name="Wongsurawat T."/>
            <person name="Nookeaw I."/>
            <person name="Cheawchanlertfa P."/>
            <person name="Kosugi A."/>
            <person name="Cheevadhanarak S."/>
            <person name="Ratanakhanokchai K."/>
        </authorList>
    </citation>
    <scope>NUCLEOTIDE SEQUENCE [LARGE SCALE GENOMIC DNA]</scope>
    <source>
        <strain evidence="2 3">CT4</strain>
    </source>
</reference>